<dbReference type="PANTHER" id="PTHR31744:SF216">
    <property type="entry name" value="NAC TRANSCRIPTION FACTOR"/>
    <property type="match status" value="1"/>
</dbReference>
<accession>A0A371ELD8</accession>
<evidence type="ECO:0000256" key="4">
    <source>
        <dbReference type="ARBA" id="ARBA00022989"/>
    </source>
</evidence>
<comment type="subcellular location">
    <subcellularLocation>
        <location evidence="2">Membrane</location>
        <topology evidence="2">Single-pass membrane protein</topology>
    </subcellularLocation>
    <subcellularLocation>
        <location evidence="1">Nucleus</location>
    </subcellularLocation>
</comment>
<feature type="domain" description="NAC" evidence="11">
    <location>
        <begin position="1121"/>
        <end position="1271"/>
    </location>
</feature>
<dbReference type="Proteomes" id="UP000257109">
    <property type="component" value="Unassembled WGS sequence"/>
</dbReference>
<dbReference type="PROSITE" id="PS51005">
    <property type="entry name" value="NAC"/>
    <property type="match status" value="4"/>
</dbReference>
<keyword evidence="9" id="KW-0804">Transcription</keyword>
<dbReference type="GO" id="GO:0000976">
    <property type="term" value="F:transcription cis-regulatory region binding"/>
    <property type="evidence" value="ECO:0007669"/>
    <property type="project" value="UniProtKB-ARBA"/>
</dbReference>
<dbReference type="Pfam" id="PF02365">
    <property type="entry name" value="NAM"/>
    <property type="match status" value="4"/>
</dbReference>
<keyword evidence="8" id="KW-0010">Activator</keyword>
<feature type="domain" description="NAC" evidence="11">
    <location>
        <begin position="2"/>
        <end position="174"/>
    </location>
</feature>
<dbReference type="Gene3D" id="2.170.150.80">
    <property type="entry name" value="NAC domain"/>
    <property type="match status" value="4"/>
</dbReference>
<organism evidence="12 13">
    <name type="scientific">Mucuna pruriens</name>
    <name type="common">Velvet bean</name>
    <name type="synonym">Dolichos pruriens</name>
    <dbReference type="NCBI Taxonomy" id="157652"/>
    <lineage>
        <taxon>Eukaryota</taxon>
        <taxon>Viridiplantae</taxon>
        <taxon>Streptophyta</taxon>
        <taxon>Embryophyta</taxon>
        <taxon>Tracheophyta</taxon>
        <taxon>Spermatophyta</taxon>
        <taxon>Magnoliopsida</taxon>
        <taxon>eudicotyledons</taxon>
        <taxon>Gunneridae</taxon>
        <taxon>Pentapetalae</taxon>
        <taxon>rosids</taxon>
        <taxon>fabids</taxon>
        <taxon>Fabales</taxon>
        <taxon>Fabaceae</taxon>
        <taxon>Papilionoideae</taxon>
        <taxon>50 kb inversion clade</taxon>
        <taxon>NPAAA clade</taxon>
        <taxon>indigoferoid/millettioid clade</taxon>
        <taxon>Phaseoleae</taxon>
        <taxon>Mucuna</taxon>
    </lineage>
</organism>
<dbReference type="InterPro" id="IPR003441">
    <property type="entry name" value="NAC-dom"/>
</dbReference>
<keyword evidence="13" id="KW-1185">Reference proteome</keyword>
<dbReference type="SUPFAM" id="SSF101941">
    <property type="entry name" value="NAC domain"/>
    <property type="match status" value="4"/>
</dbReference>
<keyword evidence="10" id="KW-0539">Nucleus</keyword>
<evidence type="ECO:0000313" key="12">
    <source>
        <dbReference type="EMBL" id="RDX66749.1"/>
    </source>
</evidence>
<evidence type="ECO:0000256" key="8">
    <source>
        <dbReference type="ARBA" id="ARBA00023159"/>
    </source>
</evidence>
<dbReference type="GO" id="GO:0016020">
    <property type="term" value="C:membrane"/>
    <property type="evidence" value="ECO:0007669"/>
    <property type="project" value="UniProtKB-SubCell"/>
</dbReference>
<keyword evidence="5" id="KW-0805">Transcription regulation</keyword>
<feature type="non-terminal residue" evidence="12">
    <location>
        <position position="1"/>
    </location>
</feature>
<proteinExistence type="predicted"/>
<gene>
    <name evidence="12" type="primary">NAC091</name>
    <name evidence="12" type="ORF">CR513_54451</name>
</gene>
<evidence type="ECO:0000256" key="9">
    <source>
        <dbReference type="ARBA" id="ARBA00023163"/>
    </source>
</evidence>
<evidence type="ECO:0000256" key="2">
    <source>
        <dbReference type="ARBA" id="ARBA00004167"/>
    </source>
</evidence>
<dbReference type="GO" id="GO:0005634">
    <property type="term" value="C:nucleus"/>
    <property type="evidence" value="ECO:0007669"/>
    <property type="project" value="UniProtKB-SubCell"/>
</dbReference>
<dbReference type="EMBL" id="QJKJ01013289">
    <property type="protein sequence ID" value="RDX66749.1"/>
    <property type="molecule type" value="Genomic_DNA"/>
</dbReference>
<dbReference type="STRING" id="157652.A0A371ELD8"/>
<evidence type="ECO:0000256" key="10">
    <source>
        <dbReference type="ARBA" id="ARBA00023242"/>
    </source>
</evidence>
<evidence type="ECO:0000313" key="13">
    <source>
        <dbReference type="Proteomes" id="UP000257109"/>
    </source>
</evidence>
<dbReference type="OrthoDB" id="737278at2759"/>
<name>A0A371ELD8_MUCPR</name>
<keyword evidence="6" id="KW-0238">DNA-binding</keyword>
<keyword evidence="3" id="KW-0812">Transmembrane</keyword>
<reference evidence="12" key="1">
    <citation type="submission" date="2018-05" db="EMBL/GenBank/DDBJ databases">
        <title>Draft genome of Mucuna pruriens seed.</title>
        <authorList>
            <person name="Nnadi N.E."/>
            <person name="Vos R."/>
            <person name="Hasami M.H."/>
            <person name="Devisetty U.K."/>
            <person name="Aguiy J.C."/>
        </authorList>
    </citation>
    <scope>NUCLEOTIDE SEQUENCE [LARGE SCALE GENOMIC DNA]</scope>
    <source>
        <strain evidence="12">JCA_2017</strain>
    </source>
</reference>
<feature type="domain" description="NAC" evidence="11">
    <location>
        <begin position="429"/>
        <end position="576"/>
    </location>
</feature>
<dbReference type="PANTHER" id="PTHR31744">
    <property type="entry name" value="PROTEIN CUP-SHAPED COTYLEDON 2-RELATED"/>
    <property type="match status" value="1"/>
</dbReference>
<comment type="caution">
    <text evidence="12">The sequence shown here is derived from an EMBL/GenBank/DDBJ whole genome shotgun (WGS) entry which is preliminary data.</text>
</comment>
<evidence type="ECO:0000256" key="6">
    <source>
        <dbReference type="ARBA" id="ARBA00023125"/>
    </source>
</evidence>
<dbReference type="InterPro" id="IPR036093">
    <property type="entry name" value="NAC_dom_sf"/>
</dbReference>
<keyword evidence="7" id="KW-0472">Membrane</keyword>
<evidence type="ECO:0000259" key="11">
    <source>
        <dbReference type="PROSITE" id="PS51005"/>
    </source>
</evidence>
<evidence type="ECO:0000256" key="1">
    <source>
        <dbReference type="ARBA" id="ARBA00004123"/>
    </source>
</evidence>
<sequence length="1467" mass="168136">MEIVGLGFRPTDEELVDHYLKHKLLRDDPRVHVIHVIDLCDVEPWDVPESAIRFDGPEWFFFSPVDFKYSNSKRLNRTTKCGFWKATGKDRDIRSRDTNNVIGTKKTLVFYEGRVRRGVKSNWVIHEYHDATFPECQHLLDFSCLFYLCELYQIMLTILQNFQRTFVLCRLMKKPGKTTEGGTDSLNCDEGESNGLMAPDYENQATEEGIPWAEKYFSPIQQSQTGIEQEEESFPSYPFYNAYFRNENNITQIPFETTTEDDEFLNSIIADEKIIILWIFVTMKHTKRKRRGCFEMISGEGRHPLVTRLHISLWRSIVLKFLVLLPIPDNMMGTKIQTSSCDSTSDEPLEINSIEISRSPSTLARLKNQYHPRPDNFILQRTVAGRPRIQRKVSNNAVSHVQLEDSTTKLKLDCFLLSLQRMENTISKVPLGFRFHPTDEELVNYYLNRKLLNVDDPHVQIIPVIDPCKVEPWEIPEKSLIKSDDPEWFFFSPVGYKYSNSKKMNRTTKRGFWKVTGKDRMIKSRGNNVVIGSKRSVVFHEGRVPGGVKTNWVIHEYQSASHESQRTFVLCRLMKKAEEKKVVGIELPILSVDISTRTDMEIPNSPWFDDYMPNPFADTEEGGKFSLWTFDDNFRISEEKIYYCSVNSTQPQSLRKVYKEGSDTDAEVVSNLARKELPRVKSEKDQKDASSRENIETRIHESSDVNIKDCFIYMETISSSQNLFPRSIYVPSTLDFVPIGVGFRPTEDELVNYYLRHKLLCDDPRVHVIPDIDLCDVEPSQIPELLAKSAIRFDGQEWFFFSPVGYKYSNSKRFNRTTHCGFWKTTGVDRSIRSRDTNTVIGTKKTLVFYEGRVPDGVKSNWVIHEYHPVTFDESQKPGKTTEGGSDALICDEGEPSGLIVSDYENQATAVGGTFTGMETTFQAEKCFPPIQQSSIGIDQDAASFLNYPLAGAYFRNENNVTQIPFETTNEDNKTTTEDDEFFNSLLAYDNLDIDEESMHAFVNSSTPSESLKRVYCESSDTDAEVVSKPDGEIIDISTVRYEYPNSHQYHASKRLKSSHDVVHGGTCLLSSIHEANQDKKDSIFHDEFCGVETYSCESTADKPFEINCIEISTMGSLASMPVGYRFHPNDEELVGHYLNHKLLGNDSIVHNVIAQIDVCQFEPWDLPAFSMIKSDDQEWLFFSPLGLKFRKDTRNRCNRKTKAGFWKPTGKDRSIKIRGTNNVIGTKKTLVFYEGRSSHGVKTNWVIHEYHAVTFPDDKRGFVLCRLINKAEKKTGRGTNTLIHDEREPSSHVAADFENQGREDRISNVYTLPKVNLESIFPTPPRAEEYDSPSLQQSTIVIEEEPSSQAFSFPNPYLGEENNIMHIPLETIEEEDHLDNIYIDKFLNEIFAGEGAFMGKETIPTFVVKTIPALKKAYYESRETDGEPLSALARKDTQCIGKKKVGWERLELSTSGLLNQAMRPTR</sequence>
<keyword evidence="4" id="KW-1133">Transmembrane helix</keyword>
<evidence type="ECO:0000256" key="7">
    <source>
        <dbReference type="ARBA" id="ARBA00023136"/>
    </source>
</evidence>
<dbReference type="GO" id="GO:0006355">
    <property type="term" value="P:regulation of DNA-templated transcription"/>
    <property type="evidence" value="ECO:0007669"/>
    <property type="project" value="InterPro"/>
</dbReference>
<feature type="domain" description="NAC" evidence="11">
    <location>
        <begin position="737"/>
        <end position="896"/>
    </location>
</feature>
<evidence type="ECO:0000256" key="3">
    <source>
        <dbReference type="ARBA" id="ARBA00022692"/>
    </source>
</evidence>
<evidence type="ECO:0000256" key="5">
    <source>
        <dbReference type="ARBA" id="ARBA00023015"/>
    </source>
</evidence>
<protein>
    <submittedName>
        <fullName evidence="12">NAC domain-containing protein 91</fullName>
    </submittedName>
</protein>